<dbReference type="GO" id="GO:0033754">
    <property type="term" value="F:indoleamine 2,3-dioxygenase activity"/>
    <property type="evidence" value="ECO:0007669"/>
    <property type="project" value="TreeGrafter"/>
</dbReference>
<dbReference type="GO" id="GO:0046872">
    <property type="term" value="F:metal ion binding"/>
    <property type="evidence" value="ECO:0007669"/>
    <property type="project" value="UniProtKB-KW"/>
</dbReference>
<evidence type="ECO:0000256" key="1">
    <source>
        <dbReference type="ARBA" id="ARBA00007119"/>
    </source>
</evidence>
<dbReference type="OrthoDB" id="540174at2759"/>
<evidence type="ECO:0000313" key="6">
    <source>
        <dbReference type="EMBL" id="KIK05747.1"/>
    </source>
</evidence>
<reference evidence="6 7" key="1">
    <citation type="submission" date="2014-04" db="EMBL/GenBank/DDBJ databases">
        <authorList>
            <consortium name="DOE Joint Genome Institute"/>
            <person name="Kuo A."/>
            <person name="Kohler A."/>
            <person name="Nagy L.G."/>
            <person name="Floudas D."/>
            <person name="Copeland A."/>
            <person name="Barry K.W."/>
            <person name="Cichocki N."/>
            <person name="Veneault-Fourrey C."/>
            <person name="LaButti K."/>
            <person name="Lindquist E.A."/>
            <person name="Lipzen A."/>
            <person name="Lundell T."/>
            <person name="Morin E."/>
            <person name="Murat C."/>
            <person name="Sun H."/>
            <person name="Tunlid A."/>
            <person name="Henrissat B."/>
            <person name="Grigoriev I.V."/>
            <person name="Hibbett D.S."/>
            <person name="Martin F."/>
            <person name="Nordberg H.P."/>
            <person name="Cantor M.N."/>
            <person name="Hua S.X."/>
        </authorList>
    </citation>
    <scope>NUCLEOTIDE SEQUENCE [LARGE SCALE GENOMIC DNA]</scope>
    <source>
        <strain evidence="6 7">LaAM-08-1</strain>
    </source>
</reference>
<comment type="similarity">
    <text evidence="1">Belongs to the indoleamine 2,3-dioxygenase family.</text>
</comment>
<dbReference type="EMBL" id="KN838557">
    <property type="protein sequence ID" value="KIK05747.1"/>
    <property type="molecule type" value="Genomic_DNA"/>
</dbReference>
<evidence type="ECO:0000313" key="7">
    <source>
        <dbReference type="Proteomes" id="UP000054477"/>
    </source>
</evidence>
<dbReference type="SUPFAM" id="SSF140959">
    <property type="entry name" value="Indolic compounds 2,3-dioxygenase-like"/>
    <property type="match status" value="1"/>
</dbReference>
<organism evidence="6 7">
    <name type="scientific">Laccaria amethystina LaAM-08-1</name>
    <dbReference type="NCBI Taxonomy" id="1095629"/>
    <lineage>
        <taxon>Eukaryota</taxon>
        <taxon>Fungi</taxon>
        <taxon>Dikarya</taxon>
        <taxon>Basidiomycota</taxon>
        <taxon>Agaricomycotina</taxon>
        <taxon>Agaricomycetes</taxon>
        <taxon>Agaricomycetidae</taxon>
        <taxon>Agaricales</taxon>
        <taxon>Agaricineae</taxon>
        <taxon>Hydnangiaceae</taxon>
        <taxon>Laccaria</taxon>
    </lineage>
</organism>
<evidence type="ECO:0000256" key="2">
    <source>
        <dbReference type="ARBA" id="ARBA00022723"/>
    </source>
</evidence>
<sequence length="122" mass="14205">MPRHHRAFLVHLLNNPRPLHDVVLSLTKSGEHPGLMEAYNESVRALKEFKDLHMVIVALYIVRPAKRARERERERAALGKEGTRRRPLKGTGGTDLVKFLKGVRDQRKGLCCRFLERRRDIF</sequence>
<evidence type="ECO:0000256" key="3">
    <source>
        <dbReference type="ARBA" id="ARBA00023004"/>
    </source>
</evidence>
<gene>
    <name evidence="6" type="ORF">K443DRAFT_90550</name>
</gene>
<accession>A0A0C9Y689</accession>
<keyword evidence="2 4" id="KW-0479">Metal-binding</keyword>
<dbReference type="AlphaFoldDB" id="A0A0C9Y689"/>
<feature type="binding site" description="proximal binding residue" evidence="4">
    <location>
        <position position="53"/>
    </location>
    <ligand>
        <name>heme b</name>
        <dbReference type="ChEBI" id="CHEBI:60344"/>
    </ligand>
    <ligandPart>
        <name>Fe</name>
        <dbReference type="ChEBI" id="CHEBI:18248"/>
    </ligandPart>
</feature>
<dbReference type="STRING" id="1095629.A0A0C9Y689"/>
<dbReference type="InterPro" id="IPR037217">
    <property type="entry name" value="Trp/Indoleamine_2_3_dOase-like"/>
</dbReference>
<dbReference type="PANTHER" id="PTHR28657">
    <property type="entry name" value="INDOLEAMINE 2,3-DIOXYGENASE"/>
    <property type="match status" value="1"/>
</dbReference>
<dbReference type="Proteomes" id="UP000054477">
    <property type="component" value="Unassembled WGS sequence"/>
</dbReference>
<evidence type="ECO:0000256" key="5">
    <source>
        <dbReference type="SAM" id="MobiDB-lite"/>
    </source>
</evidence>
<keyword evidence="3 4" id="KW-0408">Iron</keyword>
<reference evidence="7" key="2">
    <citation type="submission" date="2015-01" db="EMBL/GenBank/DDBJ databases">
        <title>Evolutionary Origins and Diversification of the Mycorrhizal Mutualists.</title>
        <authorList>
            <consortium name="DOE Joint Genome Institute"/>
            <consortium name="Mycorrhizal Genomics Consortium"/>
            <person name="Kohler A."/>
            <person name="Kuo A."/>
            <person name="Nagy L.G."/>
            <person name="Floudas D."/>
            <person name="Copeland A."/>
            <person name="Barry K.W."/>
            <person name="Cichocki N."/>
            <person name="Veneault-Fourrey C."/>
            <person name="LaButti K."/>
            <person name="Lindquist E.A."/>
            <person name="Lipzen A."/>
            <person name="Lundell T."/>
            <person name="Morin E."/>
            <person name="Murat C."/>
            <person name="Riley R."/>
            <person name="Ohm R."/>
            <person name="Sun H."/>
            <person name="Tunlid A."/>
            <person name="Henrissat B."/>
            <person name="Grigoriev I.V."/>
            <person name="Hibbett D.S."/>
            <person name="Martin F."/>
        </authorList>
    </citation>
    <scope>NUCLEOTIDE SEQUENCE [LARGE SCALE GENOMIC DNA]</scope>
    <source>
        <strain evidence="7">LaAM-08-1</strain>
    </source>
</reference>
<dbReference type="Pfam" id="PF01231">
    <property type="entry name" value="IDO"/>
    <property type="match status" value="1"/>
</dbReference>
<keyword evidence="4" id="KW-0349">Heme</keyword>
<dbReference type="InterPro" id="IPR000898">
    <property type="entry name" value="Indolamine_dOase"/>
</dbReference>
<proteinExistence type="inferred from homology"/>
<dbReference type="GO" id="GO:0020037">
    <property type="term" value="F:heme binding"/>
    <property type="evidence" value="ECO:0007669"/>
    <property type="project" value="InterPro"/>
</dbReference>
<dbReference type="GO" id="GO:0034354">
    <property type="term" value="P:'de novo' NAD+ biosynthetic process from L-tryptophan"/>
    <property type="evidence" value="ECO:0007669"/>
    <property type="project" value="TreeGrafter"/>
</dbReference>
<dbReference type="GO" id="GO:0005737">
    <property type="term" value="C:cytoplasm"/>
    <property type="evidence" value="ECO:0007669"/>
    <property type="project" value="TreeGrafter"/>
</dbReference>
<dbReference type="PANTHER" id="PTHR28657:SF5">
    <property type="entry name" value="INDOLEAMINE 2,3-DIOXYGENASE"/>
    <property type="match status" value="1"/>
</dbReference>
<keyword evidence="7" id="KW-1185">Reference proteome</keyword>
<feature type="region of interest" description="Disordered" evidence="5">
    <location>
        <begin position="69"/>
        <end position="91"/>
    </location>
</feature>
<dbReference type="Gene3D" id="1.20.58.480">
    <property type="match status" value="1"/>
</dbReference>
<dbReference type="GO" id="GO:0019441">
    <property type="term" value="P:L-tryptophan catabolic process to kynurenine"/>
    <property type="evidence" value="ECO:0007669"/>
    <property type="project" value="InterPro"/>
</dbReference>
<dbReference type="HOGENOM" id="CLU_2264403_0_0_1"/>
<name>A0A0C9Y689_9AGAR</name>
<protein>
    <submittedName>
        <fullName evidence="6">Uncharacterized protein</fullName>
    </submittedName>
</protein>
<evidence type="ECO:0000256" key="4">
    <source>
        <dbReference type="PIRSR" id="PIRSR600898-1"/>
    </source>
</evidence>
<feature type="compositionally biased region" description="Basic and acidic residues" evidence="5">
    <location>
        <begin position="69"/>
        <end position="84"/>
    </location>
</feature>